<comment type="subcellular location">
    <subcellularLocation>
        <location evidence="1">Cell envelope</location>
    </subcellularLocation>
</comment>
<keyword evidence="3" id="KW-0812">Transmembrane</keyword>
<dbReference type="GO" id="GO:0030313">
    <property type="term" value="C:cell envelope"/>
    <property type="evidence" value="ECO:0007669"/>
    <property type="project" value="UniProtKB-SubCell"/>
</dbReference>
<accession>A0A9X2LBB8</accession>
<keyword evidence="5" id="KW-1185">Reference proteome</keyword>
<dbReference type="RefSeq" id="WP_256620468.1">
    <property type="nucleotide sequence ID" value="NZ_JANIBC010000021.1"/>
</dbReference>
<feature type="transmembrane region" description="Helical" evidence="3">
    <location>
        <begin position="20"/>
        <end position="39"/>
    </location>
</feature>
<dbReference type="InterPro" id="IPR050465">
    <property type="entry name" value="UPF0194_transport"/>
</dbReference>
<evidence type="ECO:0000256" key="2">
    <source>
        <dbReference type="ARBA" id="ARBA00023054"/>
    </source>
</evidence>
<organism evidence="4 5">
    <name type="scientific">Parvularcula maris</name>
    <dbReference type="NCBI Taxonomy" id="2965077"/>
    <lineage>
        <taxon>Bacteria</taxon>
        <taxon>Pseudomonadati</taxon>
        <taxon>Pseudomonadota</taxon>
        <taxon>Alphaproteobacteria</taxon>
        <taxon>Parvularculales</taxon>
        <taxon>Parvularculaceae</taxon>
        <taxon>Parvularcula</taxon>
    </lineage>
</organism>
<keyword evidence="3" id="KW-0472">Membrane</keyword>
<dbReference type="AlphaFoldDB" id="A0A9X2LBB8"/>
<protein>
    <submittedName>
        <fullName evidence="4">HlyD family efflux transporter periplasmic adaptor subunit</fullName>
    </submittedName>
</protein>
<comment type="caution">
    <text evidence="4">The sequence shown here is derived from an EMBL/GenBank/DDBJ whole genome shotgun (WGS) entry which is preliminary data.</text>
</comment>
<evidence type="ECO:0000256" key="1">
    <source>
        <dbReference type="ARBA" id="ARBA00004196"/>
    </source>
</evidence>
<sequence>MTTAADFDTDLEEDERGPPWGTIIASALPLVGVVYFLTFHGAMLFGEKESQAALEHYPAVAVVFIDGDSEGRALPLEGLVSAERVANLRATSDGVVDSVAAVPGAKVAAGDTLCTLRRGDGKRVLLRTTLAGEVSAVSAKPGSALAKGEPCASVTDTSSMIVTAELSAPAAEVVQPGDTAELIVAERKMRGKVRVVYPPMRGRPDAGRIAEIEMPEGHGGQAGMKAEVRIRTQQISAVHVPFDTLTLHPAKGMSVRIVQGDGPLGVIETLPVLLVAATDKGFYVDGLPESGRLVVNDVDFPPPVDGEKVRIGKVI</sequence>
<keyword evidence="2" id="KW-0175">Coiled coil</keyword>
<gene>
    <name evidence="4" type="ORF">NOG11_14235</name>
</gene>
<name>A0A9X2LBB8_9PROT</name>
<keyword evidence="3" id="KW-1133">Transmembrane helix</keyword>
<dbReference type="PANTHER" id="PTHR32347:SF23">
    <property type="entry name" value="BLL5650 PROTEIN"/>
    <property type="match status" value="1"/>
</dbReference>
<reference evidence="4" key="1">
    <citation type="submission" date="2022-07" db="EMBL/GenBank/DDBJ databases">
        <title>Parvularcula maris sp. nov., an algicidal bacterium isolated from seawater.</title>
        <authorList>
            <person name="Li F."/>
        </authorList>
    </citation>
    <scope>NUCLEOTIDE SEQUENCE</scope>
    <source>
        <strain evidence="4">BGMRC 0090</strain>
    </source>
</reference>
<dbReference type="Proteomes" id="UP001142610">
    <property type="component" value="Unassembled WGS sequence"/>
</dbReference>
<evidence type="ECO:0000256" key="3">
    <source>
        <dbReference type="SAM" id="Phobius"/>
    </source>
</evidence>
<proteinExistence type="predicted"/>
<evidence type="ECO:0000313" key="5">
    <source>
        <dbReference type="Proteomes" id="UP001142610"/>
    </source>
</evidence>
<evidence type="ECO:0000313" key="4">
    <source>
        <dbReference type="EMBL" id="MCQ8186537.1"/>
    </source>
</evidence>
<dbReference type="PANTHER" id="PTHR32347">
    <property type="entry name" value="EFFLUX SYSTEM COMPONENT YKNX-RELATED"/>
    <property type="match status" value="1"/>
</dbReference>
<dbReference type="EMBL" id="JANIBC010000021">
    <property type="protein sequence ID" value="MCQ8186537.1"/>
    <property type="molecule type" value="Genomic_DNA"/>
</dbReference>